<evidence type="ECO:0000256" key="1">
    <source>
        <dbReference type="ARBA" id="ARBA00022617"/>
    </source>
</evidence>
<evidence type="ECO:0000259" key="7">
    <source>
        <dbReference type="PROSITE" id="PS52042"/>
    </source>
</evidence>
<feature type="region of interest" description="Disordered" evidence="5">
    <location>
        <begin position="1300"/>
        <end position="1331"/>
    </location>
</feature>
<feature type="region of interest" description="Disordered" evidence="5">
    <location>
        <begin position="428"/>
        <end position="456"/>
    </location>
</feature>
<evidence type="ECO:0000313" key="8">
    <source>
        <dbReference type="Ensembl" id="ENSHBUP00000026429.1"/>
    </source>
</evidence>
<dbReference type="InterPro" id="IPR053033">
    <property type="entry name" value="Androglobin-like"/>
</dbReference>
<organism evidence="8 9">
    <name type="scientific">Haplochromis burtoni</name>
    <name type="common">Burton's mouthbrooder</name>
    <name type="synonym">Chromis burtoni</name>
    <dbReference type="NCBI Taxonomy" id="8153"/>
    <lineage>
        <taxon>Eukaryota</taxon>
        <taxon>Metazoa</taxon>
        <taxon>Chordata</taxon>
        <taxon>Craniata</taxon>
        <taxon>Vertebrata</taxon>
        <taxon>Euteleostomi</taxon>
        <taxon>Actinopterygii</taxon>
        <taxon>Neopterygii</taxon>
        <taxon>Teleostei</taxon>
        <taxon>Neoteleostei</taxon>
        <taxon>Acanthomorphata</taxon>
        <taxon>Ovalentaria</taxon>
        <taxon>Cichlomorphae</taxon>
        <taxon>Cichliformes</taxon>
        <taxon>Cichlidae</taxon>
        <taxon>African cichlids</taxon>
        <taxon>Pseudocrenilabrinae</taxon>
        <taxon>Haplochromini</taxon>
        <taxon>Haplochromis</taxon>
    </lineage>
</organism>
<feature type="region of interest" description="Disordered" evidence="5">
    <location>
        <begin position="1430"/>
        <end position="1473"/>
    </location>
</feature>
<feature type="region of interest" description="Disordered" evidence="5">
    <location>
        <begin position="55"/>
        <end position="77"/>
    </location>
</feature>
<dbReference type="GO" id="GO:0046872">
    <property type="term" value="F:metal ion binding"/>
    <property type="evidence" value="ECO:0007669"/>
    <property type="project" value="UniProtKB-KW"/>
</dbReference>
<dbReference type="PROSITE" id="PS50096">
    <property type="entry name" value="IQ"/>
    <property type="match status" value="1"/>
</dbReference>
<keyword evidence="9" id="KW-1185">Reference proteome</keyword>
<dbReference type="Pfam" id="PF22068">
    <property type="entry name" value="Androglobin_II"/>
    <property type="match status" value="1"/>
</dbReference>
<evidence type="ECO:0000259" key="6">
    <source>
        <dbReference type="PROSITE" id="PS50203"/>
    </source>
</evidence>
<dbReference type="GeneID" id="102300750"/>
<dbReference type="SUPFAM" id="SSF54001">
    <property type="entry name" value="Cysteine proteinases"/>
    <property type="match status" value="1"/>
</dbReference>
<accession>A0A3Q2WVP3</accession>
<keyword evidence="1" id="KW-0349">Heme</keyword>
<dbReference type="Ensembl" id="ENSHBUT00000003364.1">
    <property type="protein sequence ID" value="ENSHBUP00000026429.1"/>
    <property type="gene ID" value="ENSHBUG00000009091.1"/>
</dbReference>
<dbReference type="InterPro" id="IPR001300">
    <property type="entry name" value="Peptidase_C2_calpain_cat"/>
</dbReference>
<feature type="region of interest" description="Disordered" evidence="5">
    <location>
        <begin position="1110"/>
        <end position="1144"/>
    </location>
</feature>
<evidence type="ECO:0000313" key="9">
    <source>
        <dbReference type="Proteomes" id="UP000264840"/>
    </source>
</evidence>
<dbReference type="PROSITE" id="PS50203">
    <property type="entry name" value="CALPAIN_CAT"/>
    <property type="match status" value="1"/>
</dbReference>
<dbReference type="InterPro" id="IPR054093">
    <property type="entry name" value="Androglobin_II"/>
</dbReference>
<dbReference type="GO" id="GO:0019825">
    <property type="term" value="F:oxygen binding"/>
    <property type="evidence" value="ECO:0007669"/>
    <property type="project" value="InterPro"/>
</dbReference>
<keyword evidence="2" id="KW-0479">Metal-binding</keyword>
<dbReference type="CDD" id="cd22307">
    <property type="entry name" value="Adgb_C_mid-like"/>
    <property type="match status" value="1"/>
</dbReference>
<feature type="compositionally biased region" description="Low complexity" evidence="5">
    <location>
        <begin position="13"/>
        <end position="36"/>
    </location>
</feature>
<feature type="compositionally biased region" description="Polar residues" evidence="5">
    <location>
        <begin position="1317"/>
        <end position="1331"/>
    </location>
</feature>
<dbReference type="InterPro" id="IPR057249">
    <property type="entry name" value="Globin_CP_ADGB"/>
</dbReference>
<dbReference type="PANTHER" id="PTHR46298:SF1">
    <property type="entry name" value="ANDROGLOBIN"/>
    <property type="match status" value="1"/>
</dbReference>
<feature type="compositionally biased region" description="Polar residues" evidence="5">
    <location>
        <begin position="1114"/>
        <end position="1125"/>
    </location>
</feature>
<dbReference type="RefSeq" id="XP_005914674.1">
    <property type="nucleotide sequence ID" value="XM_005914612.3"/>
</dbReference>
<feature type="compositionally biased region" description="Low complexity" evidence="5">
    <location>
        <begin position="1442"/>
        <end position="1453"/>
    </location>
</feature>
<reference evidence="8" key="1">
    <citation type="submission" date="2025-08" db="UniProtKB">
        <authorList>
            <consortium name="Ensembl"/>
        </authorList>
    </citation>
    <scope>IDENTIFICATION</scope>
</reference>
<comment type="caution">
    <text evidence="4">Lacks conserved residue(s) required for the propagation of feature annotation.</text>
</comment>
<dbReference type="GeneTree" id="ENSGT00390000014904"/>
<dbReference type="Pfam" id="PF22070">
    <property type="entry name" value="Androglobin_V"/>
    <property type="match status" value="2"/>
</dbReference>
<dbReference type="GO" id="GO:0004198">
    <property type="term" value="F:calcium-dependent cysteine-type endopeptidase activity"/>
    <property type="evidence" value="ECO:0007669"/>
    <property type="project" value="InterPro"/>
</dbReference>
<sequence length="1473" mass="166890">MSKAHPKKKESSSSKVSLSDRQTEAASLAATSSESLGGVGKYRVPIWPEWNDADVNREKWDSNRGPEDGKPTKSPSAPFFEDPEGKLLLPPCLKVHTWKRPAEFIVDKTPTVVDNQMTFDLVSPNCHLLCSELMRWIVSEIHILWMQLNCPSTEHEGWRPWGHIYSMCKVVNGHVPLFNSYGKYIIRLYWMGCWRKILVDDFMPFDEDNNLLLPASTCQSELWPMLLAKALIKVANTNLSDVCGGMDQFTFIHTLTSWIPETRPIKSVYLREIWDFLQHSIPTFKHLDDSLPVTKPEPTDAAQVKDSTLSRRKNQLLESEQCKADPDIVVCAACYPFQLHNGSFGFRQMANSSEFLRRYGLSLLHSHAVLLTRTRACPLESPPKPPPVPRWKLIRQPKEILVTAEPKKIPLSKPEQFIEVASPFLSYRTRSSGGSVPEPETKQNTPRKCSHRSPLVSITEEEETECQEGLELDAAECTTNSPNCTDKMEVTAEDKKNSDDISNDRPQTEIKEPVTKESYYATNKPVLQKTWVDLEDFDKCFQTLLVFHKPQTYQHHIQKSHFKNTVLSKTTVAVKCSGSSTQTLSSGSLAVASPEQCPEVRGTYYLCVDSLQPSQILISFSSLLLWGHAAEEKQEMSAARRSAVLIAVPHSWTSLQSQLPVLSIKTTSTKAAVLNLPSGRHVLCIHINAALGYHVHLCSKTPFIFGEEETIMPHLTKESAHFTEQASSIFRALSRLVASFSDKQQQPALRKGLEETHCPRNISTTQEKWEHCKVFNLAVYHMLREALGRKLKADEQFAVQALTADPSLFPEEYPPILNADLEPPEMWRDREPTDREVKAVTVLQAGFRGHLVREILDASKPGTKENLNASKILSSVWSTIECDAHKHAAFLLRHIINNSKRKADLYPCLRDESTKIAFADYTVSLPDTANSWVLVFREIFLVSEEMLVIPKVYSPIPNCLLHVINNDTGEEVNTVFNRVAPHVYQPNKLGYTFVAEAITPELPPSGAKWRMCLIGSKEPLPKLSRDTPVSEFSVEELREYYIPNNKNLICCYRVHVTTDTVATVQLQTSHPDVLIRLSILDHEKQVAGKTGKGHVVIPVFFFLVNKDTEENKQEQSPSENTLQQNEGEDSAVKKSISSSDQYQPPTETMVHKYVVQAEVLYKTWNLSESQLAFACSVKDLENNETRVNKLEDVKRSSTTSTPNRDGLKSDATKTQRKTKGDKGKPAVANETSLDLTKPNWMLRVVTDNSKAKGIDVKRDTERIDQIKTIKKAWEMAEPGRSAKAFQSRLHFLKQVQQKECGDAATEENNDASRPGQDISQSASNQKLTDTPCSFPHMDYSHFTRHQKDYPVVMDSYIEEAQQRERTEKIQTYRLVREHVLECRKQEAFKRKELMKCQLEMYQNMQAAFEQRCKNFHNMCEAFNSRHRASIKKEQEEKEALEEAQSAALEKQAAFTSASAQPPNKQDKKAGKKK</sequence>
<feature type="compositionally biased region" description="Basic and acidic residues" evidence="5">
    <location>
        <begin position="55"/>
        <end position="71"/>
    </location>
</feature>
<feature type="compositionally biased region" description="Polar residues" evidence="5">
    <location>
        <begin position="1454"/>
        <end position="1463"/>
    </location>
</feature>
<dbReference type="OMA" id="DMYKEMR"/>
<feature type="compositionally biased region" description="Polar residues" evidence="5">
    <location>
        <begin position="1135"/>
        <end position="1144"/>
    </location>
</feature>
<dbReference type="CTD" id="79747"/>
<dbReference type="STRING" id="8153.ENSHBUP00000026429"/>
<dbReference type="InterPro" id="IPR012292">
    <property type="entry name" value="Globin/Proto"/>
</dbReference>
<reference evidence="8" key="2">
    <citation type="submission" date="2025-09" db="UniProtKB">
        <authorList>
            <consortium name="Ensembl"/>
        </authorList>
    </citation>
    <scope>IDENTIFICATION</scope>
</reference>
<dbReference type="InterPro" id="IPR054095">
    <property type="entry name" value="Androglobin_V"/>
</dbReference>
<feature type="region of interest" description="Disordered" evidence="5">
    <location>
        <begin position="1"/>
        <end position="40"/>
    </location>
</feature>
<dbReference type="Pfam" id="PF22069">
    <property type="entry name" value="Androglobin_IV"/>
    <property type="match status" value="1"/>
</dbReference>
<keyword evidence="3" id="KW-0408">Iron</keyword>
<feature type="domain" description="Calpain catalytic" evidence="6">
    <location>
        <begin position="98"/>
        <end position="397"/>
    </location>
</feature>
<dbReference type="PROSITE" id="PS52042">
    <property type="entry name" value="GLOBIN_CP_ADGB"/>
    <property type="match status" value="1"/>
</dbReference>
<dbReference type="GO" id="GO:0006508">
    <property type="term" value="P:proteolysis"/>
    <property type="evidence" value="ECO:0007669"/>
    <property type="project" value="InterPro"/>
</dbReference>
<feature type="compositionally biased region" description="Basic and acidic residues" evidence="5">
    <location>
        <begin position="1205"/>
        <end position="1224"/>
    </location>
</feature>
<dbReference type="Pfam" id="PF00648">
    <property type="entry name" value="Peptidase_C2"/>
    <property type="match status" value="1"/>
</dbReference>
<feature type="compositionally biased region" description="Basic and acidic residues" evidence="5">
    <location>
        <begin position="1464"/>
        <end position="1473"/>
    </location>
</feature>
<dbReference type="Proteomes" id="UP000264840">
    <property type="component" value="Unplaced"/>
</dbReference>
<evidence type="ECO:0000256" key="3">
    <source>
        <dbReference type="ARBA" id="ARBA00023004"/>
    </source>
</evidence>
<dbReference type="Gene3D" id="1.10.490.10">
    <property type="entry name" value="Globins"/>
    <property type="match status" value="1"/>
</dbReference>
<dbReference type="PANTHER" id="PTHR46298">
    <property type="entry name" value="ANDROGLOBIN"/>
    <property type="match status" value="1"/>
</dbReference>
<evidence type="ECO:0000256" key="4">
    <source>
        <dbReference type="PROSITE-ProRule" id="PRU00239"/>
    </source>
</evidence>
<evidence type="ECO:0000256" key="5">
    <source>
        <dbReference type="SAM" id="MobiDB-lite"/>
    </source>
</evidence>
<feature type="region of interest" description="Disordered" evidence="5">
    <location>
        <begin position="1188"/>
        <end position="1232"/>
    </location>
</feature>
<feature type="domain" description="Globin" evidence="7">
    <location>
        <begin position="696"/>
        <end position="898"/>
    </location>
</feature>
<dbReference type="InterPro" id="IPR054094">
    <property type="entry name" value="Androglobin_IV"/>
</dbReference>
<dbReference type="GO" id="GO:0020037">
    <property type="term" value="F:heme binding"/>
    <property type="evidence" value="ECO:0007669"/>
    <property type="project" value="InterPro"/>
</dbReference>
<proteinExistence type="predicted"/>
<dbReference type="InterPro" id="IPR038765">
    <property type="entry name" value="Papain-like_cys_pep_sf"/>
</dbReference>
<protein>
    <submittedName>
        <fullName evidence="8">Androglobin</fullName>
    </submittedName>
</protein>
<evidence type="ECO:0000256" key="2">
    <source>
        <dbReference type="ARBA" id="ARBA00022723"/>
    </source>
</evidence>
<name>A0A3Q2WVP3_HAPBU</name>